<sequence length="103" mass="11641">MTESINERILRNPKFQALVARRQRFAWSLTALIVGLYLAFILVIAFVPEWLGTPIRTGSPITWGIPVGIGLNLLAIALTGLYVYRANGEFDRINQDILEEVRQ</sequence>
<dbReference type="PANTHER" id="PTHR38598">
    <property type="entry name" value="INNER MEMBRANE PROTEIN YJCH"/>
    <property type="match status" value="1"/>
</dbReference>
<keyword evidence="3" id="KW-1185">Reference proteome</keyword>
<dbReference type="GO" id="GO:0005886">
    <property type="term" value="C:plasma membrane"/>
    <property type="evidence" value="ECO:0007669"/>
    <property type="project" value="TreeGrafter"/>
</dbReference>
<evidence type="ECO:0000313" key="3">
    <source>
        <dbReference type="Proteomes" id="UP000218554"/>
    </source>
</evidence>
<keyword evidence="1" id="KW-1133">Transmembrane helix</keyword>
<dbReference type="Pfam" id="PF04341">
    <property type="entry name" value="DUF485"/>
    <property type="match status" value="1"/>
</dbReference>
<proteinExistence type="predicted"/>
<dbReference type="InterPro" id="IPR007436">
    <property type="entry name" value="DUF485"/>
</dbReference>
<evidence type="ECO:0000313" key="2">
    <source>
        <dbReference type="EMBL" id="BAU72952.1"/>
    </source>
</evidence>
<evidence type="ECO:0000256" key="1">
    <source>
        <dbReference type="SAM" id="Phobius"/>
    </source>
</evidence>
<feature type="transmembrane region" description="Helical" evidence="1">
    <location>
        <begin position="63"/>
        <end position="84"/>
    </location>
</feature>
<reference evidence="2 3" key="2">
    <citation type="journal article" date="2017" name="Int. J. Syst. Evol. Microbiol.">
        <title>Pseudomonas furukawaii sp. nov., a polychlorinated biphenyl-degrading bacterium isolated from biphenyl-contaminated soil in Japan.</title>
        <authorList>
            <person name="Kimura N."/>
            <person name="Watanabe T."/>
            <person name="Suenaga H."/>
            <person name="Fujihara H."/>
            <person name="Futagami T."/>
            <person name="Goto M."/>
            <person name="Hanada S."/>
            <person name="Hirose J."/>
        </authorList>
    </citation>
    <scope>NUCLEOTIDE SEQUENCE [LARGE SCALE GENOMIC DNA]</scope>
    <source>
        <strain evidence="3">DSM 10086 / NBRC 110670 / KF707</strain>
    </source>
</reference>
<keyword evidence="1" id="KW-0472">Membrane</keyword>
<dbReference type="Proteomes" id="UP000218554">
    <property type="component" value="Chromosome"/>
</dbReference>
<dbReference type="RefSeq" id="WP_003453513.1">
    <property type="nucleotide sequence ID" value="NZ_AJMR01000182.1"/>
</dbReference>
<protein>
    <submittedName>
        <fullName evidence="2">Membrane protein</fullName>
    </submittedName>
</protein>
<dbReference type="AlphaFoldDB" id="A0AAD1BYR7"/>
<dbReference type="KEGG" id="pfuw:KF707C_12640"/>
<feature type="transmembrane region" description="Helical" evidence="1">
    <location>
        <begin position="25"/>
        <end position="51"/>
    </location>
</feature>
<gene>
    <name evidence="2" type="ORF">KF707C_12640</name>
</gene>
<keyword evidence="1" id="KW-0812">Transmembrane</keyword>
<dbReference type="PANTHER" id="PTHR38598:SF1">
    <property type="entry name" value="INNER MEMBRANE PROTEIN YJCH"/>
    <property type="match status" value="1"/>
</dbReference>
<accession>A0AAD1BYR7</accession>
<reference evidence="3" key="1">
    <citation type="submission" date="2015-05" db="EMBL/GenBank/DDBJ databases">
        <title>Draft genome sequencing of a biphenyl-degrading bacterium, Pseudomonas balearica KF707 (=NBRC110670).</title>
        <authorList>
            <person name="Kimura N."/>
            <person name="Hirose J."/>
            <person name="Watanabe T."/>
            <person name="Suenaga H."/>
            <person name="Fujihara H."/>
            <person name="Noguchi M."/>
            <person name="Hashimoto M."/>
            <person name="Shimodaira J."/>
            <person name="Tsuchikane K."/>
            <person name="Hosoyama A."/>
            <person name="Yamazoe A."/>
            <person name="Fujita N."/>
            <person name="Furukawa K."/>
        </authorList>
    </citation>
    <scope>NUCLEOTIDE SEQUENCE [LARGE SCALE GENOMIC DNA]</scope>
    <source>
        <strain evidence="3">DSM 10086 / NBRC 110670 / KF707</strain>
    </source>
</reference>
<dbReference type="InterPro" id="IPR052959">
    <property type="entry name" value="Inner_membrane_assoc"/>
</dbReference>
<name>A0AAD1BYR7_METFU</name>
<dbReference type="EMBL" id="AP014862">
    <property type="protein sequence ID" value="BAU72952.1"/>
    <property type="molecule type" value="Genomic_DNA"/>
</dbReference>
<organism evidence="2 3">
    <name type="scientific">Metapseudomonas furukawaii</name>
    <name type="common">Pseudomonas furukawaii</name>
    <dbReference type="NCBI Taxonomy" id="1149133"/>
    <lineage>
        <taxon>Bacteria</taxon>
        <taxon>Pseudomonadati</taxon>
        <taxon>Pseudomonadota</taxon>
        <taxon>Gammaproteobacteria</taxon>
        <taxon>Pseudomonadales</taxon>
        <taxon>Pseudomonadaceae</taxon>
        <taxon>Metapseudomonas</taxon>
    </lineage>
</organism>